<name>W0HZI3_9GAMM</name>
<reference evidence="10 11" key="1">
    <citation type="journal article" date="2014" name="Genome Biol. Evol.">
        <title>Genome degeneration and adaptation in a nascent stage of symbiosis.</title>
        <authorList>
            <person name="Oakeson K.F."/>
            <person name="Gil R."/>
            <person name="Clayton A.L."/>
            <person name="Dunn D.M."/>
            <person name="von Niederhausern A.C."/>
            <person name="Hamil C."/>
            <person name="Aoyagi A."/>
            <person name="Duval B."/>
            <person name="Baca A."/>
            <person name="Silva F.J."/>
            <person name="Vallier A."/>
            <person name="Jackson D.G."/>
            <person name="Latorre A."/>
            <person name="Weiss R.B."/>
            <person name="Heddi A."/>
            <person name="Moya A."/>
            <person name="Dale C."/>
        </authorList>
    </citation>
    <scope>NUCLEOTIDE SEQUENCE [LARGE SCALE GENOMIC DNA]</scope>
    <source>
        <strain evidence="10 11">HS1</strain>
    </source>
</reference>
<dbReference type="PANTHER" id="PTHR30509">
    <property type="entry name" value="P-HYDROXYBENZOIC ACID EFFLUX PUMP SUBUNIT-RELATED"/>
    <property type="match status" value="1"/>
</dbReference>
<dbReference type="AlphaFoldDB" id="W0HZI3"/>
<evidence type="ECO:0000259" key="8">
    <source>
        <dbReference type="Pfam" id="PF12805"/>
    </source>
</evidence>
<protein>
    <submittedName>
        <fullName evidence="10">Putative membrane protein</fullName>
    </submittedName>
</protein>
<comment type="subcellular location">
    <subcellularLocation>
        <location evidence="1">Cell membrane</location>
        <topology evidence="1">Multi-pass membrane protein</topology>
    </subcellularLocation>
</comment>
<evidence type="ECO:0000256" key="7">
    <source>
        <dbReference type="SAM" id="Phobius"/>
    </source>
</evidence>
<feature type="domain" description="Integral membrane bound transporter" evidence="9">
    <location>
        <begin position="402"/>
        <end position="522"/>
    </location>
</feature>
<feature type="transmembrane region" description="Helical" evidence="7">
    <location>
        <begin position="43"/>
        <end position="59"/>
    </location>
</feature>
<dbReference type="InterPro" id="IPR049453">
    <property type="entry name" value="Memb_transporter_dom"/>
</dbReference>
<evidence type="ECO:0000313" key="11">
    <source>
        <dbReference type="Proteomes" id="UP000019028"/>
    </source>
</evidence>
<feature type="transmembrane region" description="Helical" evidence="7">
    <location>
        <begin position="484"/>
        <end position="503"/>
    </location>
</feature>
<dbReference type="InterPro" id="IPR010019">
    <property type="entry name" value="Integral_membrane_YccS"/>
</dbReference>
<comment type="similarity">
    <text evidence="6">Belongs to the YccS/YhfK family.</text>
</comment>
<proteinExistence type="inferred from homology"/>
<dbReference type="Pfam" id="PF13515">
    <property type="entry name" value="FUSC_2"/>
    <property type="match status" value="1"/>
</dbReference>
<keyword evidence="4 7" id="KW-1133">Transmembrane helix</keyword>
<dbReference type="EMBL" id="CP006569">
    <property type="protein sequence ID" value="AHF77620.1"/>
    <property type="molecule type" value="Genomic_DNA"/>
</dbReference>
<evidence type="ECO:0000256" key="6">
    <source>
        <dbReference type="ARBA" id="ARBA00043993"/>
    </source>
</evidence>
<feature type="transmembrane region" description="Helical" evidence="7">
    <location>
        <begin position="117"/>
        <end position="138"/>
    </location>
</feature>
<dbReference type="OrthoDB" id="8670769at2"/>
<evidence type="ECO:0000256" key="4">
    <source>
        <dbReference type="ARBA" id="ARBA00022989"/>
    </source>
</evidence>
<evidence type="ECO:0000256" key="2">
    <source>
        <dbReference type="ARBA" id="ARBA00022475"/>
    </source>
</evidence>
<dbReference type="Pfam" id="PF12805">
    <property type="entry name" value="FUSC-like"/>
    <property type="match status" value="1"/>
</dbReference>
<feature type="transmembrane region" description="Helical" evidence="7">
    <location>
        <begin position="66"/>
        <end position="83"/>
    </location>
</feature>
<keyword evidence="5 7" id="KW-0472">Membrane</keyword>
<dbReference type="PATRIC" id="fig|1239307.3.peg.2883"/>
<dbReference type="InterPro" id="IPR010020">
    <property type="entry name" value="Integral_membrane_YCCS_YHJK"/>
</dbReference>
<dbReference type="RefSeq" id="WP_025422769.1">
    <property type="nucleotide sequence ID" value="NZ_CP006569.1"/>
</dbReference>
<dbReference type="GO" id="GO:0005886">
    <property type="term" value="C:plasma membrane"/>
    <property type="evidence" value="ECO:0007669"/>
    <property type="project" value="UniProtKB-SubCell"/>
</dbReference>
<feature type="transmembrane region" description="Helical" evidence="7">
    <location>
        <begin position="509"/>
        <end position="528"/>
    </location>
</feature>
<sequence>MLTSAPGLRQWVFNSRWRDTLKIIFALSGAAAVPWWLGSPTLTIPLTLGVVAAALASLDDRLTGRLRNLVITLVSFFIAAVSIELLFPYPWLFALGLACSTCGFILLGALGQRYATIAFGALLIAVYTMLGTAMYQSWYLQPLLLLAGAIWYNALTLLGHLMFPISPLQDDLARCYRSLAHYLSAKAGCFDPDSEESDDSILITVAMANGQLVEALNQVKATLLTRLRGDRGQRSTRRSLHYYFVAQDIHERASSAHARYQQLREELRFSDVLFRFQRLLEMQARACEKLSQSILLRRRYQHDPRFERLFSHLDAAIARAGAGAPLGALHPLLSNLRSIDAQLATIESEQAIARMPTEDNSLSDDKLTGWLDIRSRLRLNLTPESALFRHAVRMSLVLCAGYAFIRLSGMHYGYWIMLTSLFVCQPNYQATRRRLALRIIGTVAGVVIGLPVLYFVPSTEGQLVLIVLSGTLFFAFRNSQYAQATLFITLLVMLCFNLVGQGFEVALPRLFDTLVGCAIAWAAVSFIWPDWRFRRLPAVVEKSLTANCRYLDAILVQYHQGKDNRLEYRVARRDAHNRDAELASVVSNMSAERRAGGELMDHAFRLLCLSHTFLSYVSTLGAHRGLIDNPAVLNILNDATCYVDDALHHQNVDAFQARLSQEREDLLARIAQLEPEPGAREQLVMQQVGLLLALLPELTGRSRLIAQQS</sequence>
<dbReference type="InterPro" id="IPR032692">
    <property type="entry name" value="YccS_N"/>
</dbReference>
<accession>W0HZI3</accession>
<evidence type="ECO:0000256" key="1">
    <source>
        <dbReference type="ARBA" id="ARBA00004651"/>
    </source>
</evidence>
<keyword evidence="2" id="KW-1003">Cell membrane</keyword>
<dbReference type="KEGG" id="sod:Sant_2591"/>
<dbReference type="NCBIfam" id="TIGR01667">
    <property type="entry name" value="YCCS_YHFK"/>
    <property type="match status" value="1"/>
</dbReference>
<dbReference type="HOGENOM" id="CLU_013315_1_0_6"/>
<organism evidence="10 11">
    <name type="scientific">Sodalis praecaptivus</name>
    <dbReference type="NCBI Taxonomy" id="1239307"/>
    <lineage>
        <taxon>Bacteria</taxon>
        <taxon>Pseudomonadati</taxon>
        <taxon>Pseudomonadota</taxon>
        <taxon>Gammaproteobacteria</taxon>
        <taxon>Enterobacterales</taxon>
        <taxon>Bruguierivoracaceae</taxon>
        <taxon>Sodalis</taxon>
    </lineage>
</organism>
<feature type="transmembrane region" description="Helical" evidence="7">
    <location>
        <begin position="89"/>
        <end position="110"/>
    </location>
</feature>
<dbReference type="Proteomes" id="UP000019028">
    <property type="component" value="Chromosome"/>
</dbReference>
<gene>
    <name evidence="10" type="primary">yccS</name>
    <name evidence="10" type="ORF">Sant_2591</name>
</gene>
<feature type="transmembrane region" description="Helical" evidence="7">
    <location>
        <begin position="435"/>
        <end position="455"/>
    </location>
</feature>
<dbReference type="PANTHER" id="PTHR30509:SF8">
    <property type="entry name" value="INNER MEMBRANE PROTEIN YCCS"/>
    <property type="match status" value="1"/>
</dbReference>
<evidence type="ECO:0000256" key="3">
    <source>
        <dbReference type="ARBA" id="ARBA00022692"/>
    </source>
</evidence>
<keyword evidence="3 7" id="KW-0812">Transmembrane</keyword>
<evidence type="ECO:0000313" key="10">
    <source>
        <dbReference type="EMBL" id="AHF77620.1"/>
    </source>
</evidence>
<evidence type="ECO:0000259" key="9">
    <source>
        <dbReference type="Pfam" id="PF13515"/>
    </source>
</evidence>
<keyword evidence="11" id="KW-1185">Reference proteome</keyword>
<feature type="transmembrane region" description="Helical" evidence="7">
    <location>
        <begin position="411"/>
        <end position="428"/>
    </location>
</feature>
<evidence type="ECO:0000256" key="5">
    <source>
        <dbReference type="ARBA" id="ARBA00023136"/>
    </source>
</evidence>
<feature type="domain" description="Integral membrane protein YccS N-terminal" evidence="8">
    <location>
        <begin position="68"/>
        <end position="343"/>
    </location>
</feature>
<dbReference type="NCBIfam" id="TIGR01666">
    <property type="entry name" value="YCCS"/>
    <property type="match status" value="1"/>
</dbReference>